<sequence>MTKERLQDKNSNGTEQSVSIRDSQLSTKDLRRFNGKFNRVELIYSSNAYSTSPASFYPWLIL</sequence>
<gene>
    <name evidence="2" type="ORF">WN51_05069</name>
</gene>
<proteinExistence type="predicted"/>
<organism evidence="2 3">
    <name type="scientific">Melipona quadrifasciata</name>
    <dbReference type="NCBI Taxonomy" id="166423"/>
    <lineage>
        <taxon>Eukaryota</taxon>
        <taxon>Metazoa</taxon>
        <taxon>Ecdysozoa</taxon>
        <taxon>Arthropoda</taxon>
        <taxon>Hexapoda</taxon>
        <taxon>Insecta</taxon>
        <taxon>Pterygota</taxon>
        <taxon>Neoptera</taxon>
        <taxon>Endopterygota</taxon>
        <taxon>Hymenoptera</taxon>
        <taxon>Apocrita</taxon>
        <taxon>Aculeata</taxon>
        <taxon>Apoidea</taxon>
        <taxon>Anthophila</taxon>
        <taxon>Apidae</taxon>
        <taxon>Melipona</taxon>
    </lineage>
</organism>
<keyword evidence="3" id="KW-1185">Reference proteome</keyword>
<reference evidence="2 3" key="1">
    <citation type="submission" date="2015-07" db="EMBL/GenBank/DDBJ databases">
        <title>The genome of Melipona quadrifasciata.</title>
        <authorList>
            <person name="Pan H."/>
            <person name="Kapheim K."/>
        </authorList>
    </citation>
    <scope>NUCLEOTIDE SEQUENCE [LARGE SCALE GENOMIC DNA]</scope>
    <source>
        <strain evidence="2">0111107301</strain>
        <tissue evidence="2">Whole body</tissue>
    </source>
</reference>
<dbReference type="AlphaFoldDB" id="A0A0N0BD19"/>
<evidence type="ECO:0000313" key="3">
    <source>
        <dbReference type="Proteomes" id="UP000053105"/>
    </source>
</evidence>
<dbReference type="EMBL" id="KQ435883">
    <property type="protein sequence ID" value="KOX69784.1"/>
    <property type="molecule type" value="Genomic_DNA"/>
</dbReference>
<dbReference type="Proteomes" id="UP000053105">
    <property type="component" value="Unassembled WGS sequence"/>
</dbReference>
<accession>A0A0N0BD19</accession>
<evidence type="ECO:0000256" key="1">
    <source>
        <dbReference type="SAM" id="MobiDB-lite"/>
    </source>
</evidence>
<feature type="compositionally biased region" description="Polar residues" evidence="1">
    <location>
        <begin position="9"/>
        <end position="24"/>
    </location>
</feature>
<evidence type="ECO:0000313" key="2">
    <source>
        <dbReference type="EMBL" id="KOX69784.1"/>
    </source>
</evidence>
<protein>
    <submittedName>
        <fullName evidence="2">Uncharacterized protein</fullName>
    </submittedName>
</protein>
<name>A0A0N0BD19_9HYME</name>
<feature type="region of interest" description="Disordered" evidence="1">
    <location>
        <begin position="1"/>
        <end position="24"/>
    </location>
</feature>